<gene>
    <name evidence="2" type="ORF">M569_04236</name>
</gene>
<proteinExistence type="predicted"/>
<feature type="non-terminal residue" evidence="2">
    <location>
        <position position="1"/>
    </location>
</feature>
<dbReference type="EMBL" id="AUSU01001659">
    <property type="protein sequence ID" value="EPS70523.1"/>
    <property type="molecule type" value="Genomic_DNA"/>
</dbReference>
<protein>
    <submittedName>
        <fullName evidence="2">Kinase family protein</fullName>
    </submittedName>
</protein>
<feature type="compositionally biased region" description="Acidic residues" evidence="1">
    <location>
        <begin position="97"/>
        <end position="108"/>
    </location>
</feature>
<dbReference type="OrthoDB" id="1872594at2759"/>
<dbReference type="InterPro" id="IPR046958">
    <property type="entry name" value="RBK1/2/STUNTED"/>
</dbReference>
<sequence>AKRILQEGEISELRDPKLVDCNGVQFELMALAASLCIRSAPQTRPEIGTVLKLLQCDSEVIEWARQESMSCEEISDGSDREPITDIQSFLDLALLNTDEEEEEDDDDFGSGCRAERNSRPPVSVEG</sequence>
<organism evidence="2 3">
    <name type="scientific">Genlisea aurea</name>
    <dbReference type="NCBI Taxonomy" id="192259"/>
    <lineage>
        <taxon>Eukaryota</taxon>
        <taxon>Viridiplantae</taxon>
        <taxon>Streptophyta</taxon>
        <taxon>Embryophyta</taxon>
        <taxon>Tracheophyta</taxon>
        <taxon>Spermatophyta</taxon>
        <taxon>Magnoliopsida</taxon>
        <taxon>eudicotyledons</taxon>
        <taxon>Gunneridae</taxon>
        <taxon>Pentapetalae</taxon>
        <taxon>asterids</taxon>
        <taxon>lamiids</taxon>
        <taxon>Lamiales</taxon>
        <taxon>Lentibulariaceae</taxon>
        <taxon>Genlisea</taxon>
    </lineage>
</organism>
<accession>S8E468</accession>
<dbReference type="GO" id="GO:0016301">
    <property type="term" value="F:kinase activity"/>
    <property type="evidence" value="ECO:0007669"/>
    <property type="project" value="UniProtKB-KW"/>
</dbReference>
<evidence type="ECO:0000256" key="1">
    <source>
        <dbReference type="SAM" id="MobiDB-lite"/>
    </source>
</evidence>
<evidence type="ECO:0000313" key="3">
    <source>
        <dbReference type="Proteomes" id="UP000015453"/>
    </source>
</evidence>
<dbReference type="Proteomes" id="UP000015453">
    <property type="component" value="Unassembled WGS sequence"/>
</dbReference>
<reference evidence="2 3" key="1">
    <citation type="journal article" date="2013" name="BMC Genomics">
        <title>The miniature genome of a carnivorous plant Genlisea aurea contains a low number of genes and short non-coding sequences.</title>
        <authorList>
            <person name="Leushkin E.V."/>
            <person name="Sutormin R.A."/>
            <person name="Nabieva E.R."/>
            <person name="Penin A.A."/>
            <person name="Kondrashov A.S."/>
            <person name="Logacheva M.D."/>
        </authorList>
    </citation>
    <scope>NUCLEOTIDE SEQUENCE [LARGE SCALE GENOMIC DNA]</scope>
</reference>
<evidence type="ECO:0000313" key="2">
    <source>
        <dbReference type="EMBL" id="EPS70523.1"/>
    </source>
</evidence>
<dbReference type="PANTHER" id="PTHR47987:SF5">
    <property type="entry name" value="PROTEIN KINASE DOMAIN-CONTAINING PROTEIN"/>
    <property type="match status" value="1"/>
</dbReference>
<keyword evidence="2" id="KW-0808">Transferase</keyword>
<dbReference type="AlphaFoldDB" id="S8E468"/>
<dbReference type="PANTHER" id="PTHR47987">
    <property type="entry name" value="OS08G0249100 PROTEIN"/>
    <property type="match status" value="1"/>
</dbReference>
<keyword evidence="2" id="KW-0418">Kinase</keyword>
<comment type="caution">
    <text evidence="2">The sequence shown here is derived from an EMBL/GenBank/DDBJ whole genome shotgun (WGS) entry which is preliminary data.</text>
</comment>
<name>S8E468_9LAMI</name>
<keyword evidence="3" id="KW-1185">Reference proteome</keyword>
<feature type="region of interest" description="Disordered" evidence="1">
    <location>
        <begin position="96"/>
        <end position="126"/>
    </location>
</feature>